<feature type="compositionally biased region" description="Basic and acidic residues" evidence="8">
    <location>
        <begin position="251"/>
        <end position="268"/>
    </location>
</feature>
<protein>
    <submittedName>
        <fullName evidence="12">Flagellar motor protein</fullName>
    </submittedName>
</protein>
<dbReference type="PANTHER" id="PTHR30433">
    <property type="entry name" value="CHEMOTAXIS PROTEIN MOTA"/>
    <property type="match status" value="1"/>
</dbReference>
<evidence type="ECO:0000259" key="11">
    <source>
        <dbReference type="Pfam" id="PF20560"/>
    </source>
</evidence>
<evidence type="ECO:0000256" key="2">
    <source>
        <dbReference type="ARBA" id="ARBA00022475"/>
    </source>
</evidence>
<feature type="domain" description="Motility protein A N-terminal" evidence="11">
    <location>
        <begin position="7"/>
        <end position="79"/>
    </location>
</feature>
<dbReference type="InterPro" id="IPR002898">
    <property type="entry name" value="MotA_ExbB_proton_chnl"/>
</dbReference>
<keyword evidence="12" id="KW-0282">Flagellum</keyword>
<keyword evidence="7" id="KW-0653">Protein transport</keyword>
<dbReference type="AlphaFoldDB" id="A0A9X7W0Y5"/>
<dbReference type="Proteomes" id="UP000663505">
    <property type="component" value="Chromosome"/>
</dbReference>
<comment type="similarity">
    <text evidence="7">Belongs to the exbB/tolQ family.</text>
</comment>
<dbReference type="PANTHER" id="PTHR30433:SF3">
    <property type="entry name" value="MOTILITY PROTEIN A"/>
    <property type="match status" value="1"/>
</dbReference>
<evidence type="ECO:0000256" key="8">
    <source>
        <dbReference type="SAM" id="MobiDB-lite"/>
    </source>
</evidence>
<evidence type="ECO:0000256" key="9">
    <source>
        <dbReference type="SAM" id="Phobius"/>
    </source>
</evidence>
<dbReference type="InterPro" id="IPR047055">
    <property type="entry name" value="MotA-like"/>
</dbReference>
<keyword evidence="6 9" id="KW-0472">Membrane</keyword>
<feature type="transmembrane region" description="Helical" evidence="9">
    <location>
        <begin position="182"/>
        <end position="203"/>
    </location>
</feature>
<feature type="transmembrane region" description="Helical" evidence="9">
    <location>
        <begin position="29"/>
        <end position="51"/>
    </location>
</feature>
<reference evidence="12 13" key="1">
    <citation type="submission" date="2021-02" db="EMBL/GenBank/DDBJ databases">
        <title>Alicyclobacillus curvatus sp. nov. and Alicyclobacillus mengziensis sp. nov., two acidophilic bacteria isolated from acid mine drainage.</title>
        <authorList>
            <person name="Huang Y."/>
        </authorList>
    </citation>
    <scope>NUCLEOTIDE SEQUENCE [LARGE SCALE GENOMIC DNA]</scope>
    <source>
        <strain evidence="12 13">S30H14</strain>
    </source>
</reference>
<proteinExistence type="inferred from homology"/>
<comment type="subcellular location">
    <subcellularLocation>
        <location evidence="1">Cell membrane</location>
        <topology evidence="1">Multi-pass membrane protein</topology>
    </subcellularLocation>
    <subcellularLocation>
        <location evidence="7">Membrane</location>
        <topology evidence="7">Multi-pass membrane protein</topology>
    </subcellularLocation>
</comment>
<keyword evidence="4" id="KW-0283">Flagellar rotation</keyword>
<dbReference type="Pfam" id="PF01618">
    <property type="entry name" value="MotA_ExbB"/>
    <property type="match status" value="1"/>
</dbReference>
<dbReference type="GO" id="GO:0015031">
    <property type="term" value="P:protein transport"/>
    <property type="evidence" value="ECO:0007669"/>
    <property type="project" value="UniProtKB-KW"/>
</dbReference>
<keyword evidence="5 9" id="KW-1133">Transmembrane helix</keyword>
<evidence type="ECO:0000256" key="5">
    <source>
        <dbReference type="ARBA" id="ARBA00022989"/>
    </source>
</evidence>
<keyword evidence="7" id="KW-0813">Transport</keyword>
<evidence type="ECO:0000313" key="12">
    <source>
        <dbReference type="EMBL" id="QSO48180.1"/>
    </source>
</evidence>
<dbReference type="GO" id="GO:0005886">
    <property type="term" value="C:plasma membrane"/>
    <property type="evidence" value="ECO:0007669"/>
    <property type="project" value="UniProtKB-SubCell"/>
</dbReference>
<keyword evidence="2" id="KW-1003">Cell membrane</keyword>
<organism evidence="12 13">
    <name type="scientific">Alicyclobacillus mengziensis</name>
    <dbReference type="NCBI Taxonomy" id="2931921"/>
    <lineage>
        <taxon>Bacteria</taxon>
        <taxon>Bacillati</taxon>
        <taxon>Bacillota</taxon>
        <taxon>Bacilli</taxon>
        <taxon>Bacillales</taxon>
        <taxon>Alicyclobacillaceae</taxon>
        <taxon>Alicyclobacillus</taxon>
    </lineage>
</organism>
<evidence type="ECO:0000256" key="4">
    <source>
        <dbReference type="ARBA" id="ARBA00022779"/>
    </source>
</evidence>
<evidence type="ECO:0000256" key="1">
    <source>
        <dbReference type="ARBA" id="ARBA00004651"/>
    </source>
</evidence>
<keyword evidence="12" id="KW-0966">Cell projection</keyword>
<feature type="region of interest" description="Disordered" evidence="8">
    <location>
        <begin position="247"/>
        <end position="268"/>
    </location>
</feature>
<evidence type="ECO:0000259" key="10">
    <source>
        <dbReference type="Pfam" id="PF01618"/>
    </source>
</evidence>
<evidence type="ECO:0000313" key="13">
    <source>
        <dbReference type="Proteomes" id="UP000663505"/>
    </source>
</evidence>
<dbReference type="GO" id="GO:0006935">
    <property type="term" value="P:chemotaxis"/>
    <property type="evidence" value="ECO:0007669"/>
    <property type="project" value="InterPro"/>
</dbReference>
<keyword evidence="3 9" id="KW-0812">Transmembrane</keyword>
<dbReference type="GO" id="GO:0071978">
    <property type="term" value="P:bacterial-type flagellum-dependent swarming motility"/>
    <property type="evidence" value="ECO:0007669"/>
    <property type="project" value="InterPro"/>
</dbReference>
<sequence>MDIATIGGIVLALVSLIVGFTFDGGSLLALINPAAAILVFGGTLGATLTSVSLKHFTGMVKYVRISLFGKSPDMLETVEELVGLAVVARREGLLALEERLEAMTDPFMKSGLQLVVDGVDPELVREYLDTELASVEERHKRAAKVFELAGGYAPTMGIIGTVMGLVHVLGSLQNVTKLGPQIATAFTATLYGVASANVLWLPIASKLKNRNQDEILLREMMSEGILSIQAGENPNILGQKLRAFLPPSQRQRKETESRGEAGVETARS</sequence>
<gene>
    <name evidence="12" type="ORF">JZ786_04020</name>
</gene>
<dbReference type="InterPro" id="IPR046786">
    <property type="entry name" value="MotA_N"/>
</dbReference>
<dbReference type="EMBL" id="CP071182">
    <property type="protein sequence ID" value="QSO48180.1"/>
    <property type="molecule type" value="Genomic_DNA"/>
</dbReference>
<evidence type="ECO:0000256" key="3">
    <source>
        <dbReference type="ARBA" id="ARBA00022692"/>
    </source>
</evidence>
<evidence type="ECO:0000256" key="6">
    <source>
        <dbReference type="ARBA" id="ARBA00023136"/>
    </source>
</evidence>
<evidence type="ECO:0000256" key="7">
    <source>
        <dbReference type="RuleBase" id="RU004057"/>
    </source>
</evidence>
<accession>A0A9X7W0Y5</accession>
<keyword evidence="12" id="KW-0969">Cilium</keyword>
<dbReference type="Pfam" id="PF20560">
    <property type="entry name" value="MotA_N"/>
    <property type="match status" value="1"/>
</dbReference>
<keyword evidence="13" id="KW-1185">Reference proteome</keyword>
<dbReference type="KEGG" id="afx:JZ786_04020"/>
<feature type="transmembrane region" description="Helical" evidence="9">
    <location>
        <begin position="148"/>
        <end position="170"/>
    </location>
</feature>
<name>A0A9X7W0Y5_9BACL</name>
<dbReference type="NCBIfam" id="NF006583">
    <property type="entry name" value="PRK09109.1"/>
    <property type="match status" value="1"/>
</dbReference>
<feature type="domain" description="MotA/TolQ/ExbB proton channel" evidence="10">
    <location>
        <begin position="102"/>
        <end position="220"/>
    </location>
</feature>
<dbReference type="RefSeq" id="WP_206657516.1">
    <property type="nucleotide sequence ID" value="NZ_CP071182.1"/>
</dbReference>